<dbReference type="EMBL" id="LAJG01000005">
    <property type="protein sequence ID" value="KKB81168.1"/>
    <property type="molecule type" value="Genomic_DNA"/>
</dbReference>
<dbReference type="SUPFAM" id="SSF160379">
    <property type="entry name" value="SP0830-like"/>
    <property type="match status" value="1"/>
</dbReference>
<dbReference type="PANTHER" id="PTHR36439">
    <property type="entry name" value="BLL4334 PROTEIN"/>
    <property type="match status" value="1"/>
</dbReference>
<dbReference type="OrthoDB" id="9806494at2"/>
<evidence type="ECO:0000313" key="1">
    <source>
        <dbReference type="EMBL" id="KKB81168.1"/>
    </source>
</evidence>
<proteinExistence type="predicted"/>
<protein>
    <recommendedName>
        <fullName evidence="3">DUF1697 domain-containing protein</fullName>
    </recommendedName>
</protein>
<dbReference type="Proteomes" id="UP000033514">
    <property type="component" value="Unassembled WGS sequence"/>
</dbReference>
<comment type="caution">
    <text evidence="1">The sequence shown here is derived from an EMBL/GenBank/DDBJ whole genome shotgun (WGS) entry which is preliminary data.</text>
</comment>
<evidence type="ECO:0008006" key="3">
    <source>
        <dbReference type="Google" id="ProtNLM"/>
    </source>
</evidence>
<organism evidence="1 2">
    <name type="scientific">Devosia soli</name>
    <dbReference type="NCBI Taxonomy" id="361041"/>
    <lineage>
        <taxon>Bacteria</taxon>
        <taxon>Pseudomonadati</taxon>
        <taxon>Pseudomonadota</taxon>
        <taxon>Alphaproteobacteria</taxon>
        <taxon>Hyphomicrobiales</taxon>
        <taxon>Devosiaceae</taxon>
        <taxon>Devosia</taxon>
    </lineage>
</organism>
<dbReference type="Pfam" id="PF08002">
    <property type="entry name" value="DUF1697"/>
    <property type="match status" value="1"/>
</dbReference>
<accession>A0A0F5LFQ3</accession>
<dbReference type="STRING" id="361041.VW35_03185"/>
<dbReference type="AlphaFoldDB" id="A0A0F5LFQ3"/>
<sequence>MATKPSTYVILLRAIGPVTHRLMSMAAWREASAVAGFEAPETLVNTGNMIAGFDGSAIRASLVMADLLQGFGLGENVVPIVRKPSVLQRLIKADPIGEAAINRSNQTGVYFFAASKPDFSWLAAYDGPEAVHVVQDHLVIDFRGDVAQSGRLIRLIDKQCGVNTARNWNSVRRIAERCGMRDNSMRSASRSTGGP</sequence>
<reference evidence="1 2" key="1">
    <citation type="submission" date="2015-03" db="EMBL/GenBank/DDBJ databases">
        <authorList>
            <person name="Hassan Y.I."/>
            <person name="Lepp D."/>
            <person name="Zhou T."/>
        </authorList>
    </citation>
    <scope>NUCLEOTIDE SEQUENCE [LARGE SCALE GENOMIC DNA]</scope>
    <source>
        <strain evidence="1 2">GH2-10</strain>
    </source>
</reference>
<keyword evidence="2" id="KW-1185">Reference proteome</keyword>
<dbReference type="PATRIC" id="fig|361041.3.peg.4034"/>
<evidence type="ECO:0000313" key="2">
    <source>
        <dbReference type="Proteomes" id="UP000033514"/>
    </source>
</evidence>
<name>A0A0F5LFQ3_9HYPH</name>
<dbReference type="InterPro" id="IPR012545">
    <property type="entry name" value="DUF1697"/>
</dbReference>
<dbReference type="RefSeq" id="WP_046141511.1">
    <property type="nucleotide sequence ID" value="NZ_LAJG01000005.1"/>
</dbReference>
<dbReference type="Gene3D" id="3.30.70.1280">
    <property type="entry name" value="SP0830-like domains"/>
    <property type="match status" value="1"/>
</dbReference>
<dbReference type="PANTHER" id="PTHR36439:SF1">
    <property type="entry name" value="DUF1697 DOMAIN-CONTAINING PROTEIN"/>
    <property type="match status" value="1"/>
</dbReference>
<gene>
    <name evidence="1" type="ORF">VW35_03185</name>
</gene>